<sequence length="288" mass="30701">MTPPPKRDRRGGSRGGSRGAGPKREGPPRGRGGSRPKQALDLGGDQVEGRRSVLELLEADRRPVLKVYMAADLDSSEQLDRIEALCGERRVHVDVVSRSRLEREAGTESHQGVIARTRALKALDLDDLMISESERPPFLLVCDGVTDPHNLGSLLRSAECAGVTGVVLPRHRAVRVTPTVTKVAAGAIEYLRFSMVPGIPMALDQLSKAGIEVVGLASEASRSLYDVAAKDLPIALVVGSEEKGLAALSRKRCTSLASIPHVGSLDSLNASVAGAVAIFEVARQRRNS</sequence>
<dbReference type="Pfam" id="PF08032">
    <property type="entry name" value="SpoU_sub_bind"/>
    <property type="match status" value="1"/>
</dbReference>
<dbReference type="CDD" id="cd18103">
    <property type="entry name" value="SpoU-like_RlmB"/>
    <property type="match status" value="1"/>
</dbReference>
<evidence type="ECO:0000256" key="3">
    <source>
        <dbReference type="SAM" id="MobiDB-lite"/>
    </source>
</evidence>
<dbReference type="InterPro" id="IPR029064">
    <property type="entry name" value="Ribosomal_eL30-like_sf"/>
</dbReference>
<evidence type="ECO:0000313" key="6">
    <source>
        <dbReference type="EMBL" id="CAB4875128.1"/>
    </source>
</evidence>
<dbReference type="GO" id="GO:0003723">
    <property type="term" value="F:RNA binding"/>
    <property type="evidence" value="ECO:0007669"/>
    <property type="project" value="InterPro"/>
</dbReference>
<dbReference type="EMBL" id="CAFBPM010000001">
    <property type="protein sequence ID" value="CAB5005858.1"/>
    <property type="molecule type" value="Genomic_DNA"/>
</dbReference>
<evidence type="ECO:0000256" key="1">
    <source>
        <dbReference type="ARBA" id="ARBA00022603"/>
    </source>
</evidence>
<dbReference type="GO" id="GO:0005829">
    <property type="term" value="C:cytosol"/>
    <property type="evidence" value="ECO:0007669"/>
    <property type="project" value="TreeGrafter"/>
</dbReference>
<dbReference type="GO" id="GO:0032259">
    <property type="term" value="P:methylation"/>
    <property type="evidence" value="ECO:0007669"/>
    <property type="project" value="UniProtKB-KW"/>
</dbReference>
<protein>
    <submittedName>
        <fullName evidence="6">Unannotated protein</fullName>
    </submittedName>
</protein>
<evidence type="ECO:0000259" key="4">
    <source>
        <dbReference type="SMART" id="SM00967"/>
    </source>
</evidence>
<dbReference type="Gene3D" id="3.30.1330.30">
    <property type="match status" value="1"/>
</dbReference>
<accession>A0A6J7DZI6</accession>
<dbReference type="SMART" id="SM00967">
    <property type="entry name" value="SpoU_sub_bind"/>
    <property type="match status" value="1"/>
</dbReference>
<dbReference type="Gene3D" id="3.40.1280.10">
    <property type="match status" value="1"/>
</dbReference>
<dbReference type="PANTHER" id="PTHR46429:SF1">
    <property type="entry name" value="23S RRNA (GUANOSINE-2'-O-)-METHYLTRANSFERASE RLMB"/>
    <property type="match status" value="1"/>
</dbReference>
<dbReference type="InterPro" id="IPR013123">
    <property type="entry name" value="SpoU_subst-bd"/>
</dbReference>
<dbReference type="GO" id="GO:0008173">
    <property type="term" value="F:RNA methyltransferase activity"/>
    <property type="evidence" value="ECO:0007669"/>
    <property type="project" value="InterPro"/>
</dbReference>
<dbReference type="AlphaFoldDB" id="A0A6J7DZI6"/>
<dbReference type="Pfam" id="PF00588">
    <property type="entry name" value="SpoU_methylase"/>
    <property type="match status" value="1"/>
</dbReference>
<dbReference type="InterPro" id="IPR001537">
    <property type="entry name" value="SpoU_MeTrfase"/>
</dbReference>
<feature type="region of interest" description="Disordered" evidence="3">
    <location>
        <begin position="1"/>
        <end position="45"/>
    </location>
</feature>
<dbReference type="EMBL" id="CAFABE010000011">
    <property type="protein sequence ID" value="CAB4821041.1"/>
    <property type="molecule type" value="Genomic_DNA"/>
</dbReference>
<dbReference type="EMBL" id="CAFBLT010000001">
    <property type="protein sequence ID" value="CAB4875128.1"/>
    <property type="molecule type" value="Genomic_DNA"/>
</dbReference>
<evidence type="ECO:0000313" key="5">
    <source>
        <dbReference type="EMBL" id="CAB4821041.1"/>
    </source>
</evidence>
<dbReference type="GO" id="GO:0006396">
    <property type="term" value="P:RNA processing"/>
    <property type="evidence" value="ECO:0007669"/>
    <property type="project" value="InterPro"/>
</dbReference>
<dbReference type="NCBIfam" id="TIGR00186">
    <property type="entry name" value="rRNA_methyl_3"/>
    <property type="match status" value="1"/>
</dbReference>
<keyword evidence="1" id="KW-0489">Methyltransferase</keyword>
<evidence type="ECO:0000256" key="2">
    <source>
        <dbReference type="ARBA" id="ARBA00022679"/>
    </source>
</evidence>
<keyword evidence="2" id="KW-0808">Transferase</keyword>
<organism evidence="6">
    <name type="scientific">freshwater metagenome</name>
    <dbReference type="NCBI Taxonomy" id="449393"/>
    <lineage>
        <taxon>unclassified sequences</taxon>
        <taxon>metagenomes</taxon>
        <taxon>ecological metagenomes</taxon>
    </lineage>
</organism>
<proteinExistence type="predicted"/>
<dbReference type="PANTHER" id="PTHR46429">
    <property type="entry name" value="23S RRNA (GUANOSINE-2'-O-)-METHYLTRANSFERASE RLMB"/>
    <property type="match status" value="1"/>
</dbReference>
<gene>
    <name evidence="5" type="ORF">UFOPK3164_00417</name>
    <name evidence="6" type="ORF">UFOPK3427_01076</name>
    <name evidence="7" type="ORF">UFOPK4112_00010</name>
</gene>
<dbReference type="SUPFAM" id="SSF55315">
    <property type="entry name" value="L30e-like"/>
    <property type="match status" value="1"/>
</dbReference>
<reference evidence="6" key="1">
    <citation type="submission" date="2020-05" db="EMBL/GenBank/DDBJ databases">
        <authorList>
            <person name="Chiriac C."/>
            <person name="Salcher M."/>
            <person name="Ghai R."/>
            <person name="Kavagutti S V."/>
        </authorList>
    </citation>
    <scope>NUCLEOTIDE SEQUENCE</scope>
</reference>
<dbReference type="InterPro" id="IPR029028">
    <property type="entry name" value="Alpha/beta_knot_MTases"/>
</dbReference>
<name>A0A6J7DZI6_9ZZZZ</name>
<dbReference type="InterPro" id="IPR029026">
    <property type="entry name" value="tRNA_m1G_MTases_N"/>
</dbReference>
<feature type="domain" description="RNA 2-O ribose methyltransferase substrate binding" evidence="4">
    <location>
        <begin position="46"/>
        <end position="123"/>
    </location>
</feature>
<dbReference type="SUPFAM" id="SSF75217">
    <property type="entry name" value="alpha/beta knot"/>
    <property type="match status" value="1"/>
</dbReference>
<dbReference type="InterPro" id="IPR004441">
    <property type="entry name" value="rRNA_MeTrfase_TrmH"/>
</dbReference>
<evidence type="ECO:0000313" key="7">
    <source>
        <dbReference type="EMBL" id="CAB5005858.1"/>
    </source>
</evidence>